<dbReference type="RefSeq" id="XP_024346333.1">
    <property type="nucleotide sequence ID" value="XM_024499246.1"/>
</dbReference>
<evidence type="ECO:0000313" key="3">
    <source>
        <dbReference type="Proteomes" id="UP000019149"/>
    </source>
</evidence>
<dbReference type="OrthoDB" id="10064338at2759"/>
<evidence type="ECO:0000256" key="1">
    <source>
        <dbReference type="SAM" id="MobiDB-lite"/>
    </source>
</evidence>
<dbReference type="CTD" id="36345712"/>
<dbReference type="EMBL" id="APAU02000182">
    <property type="protein sequence ID" value="EUB55137.1"/>
    <property type="molecule type" value="Genomic_DNA"/>
</dbReference>
<organism evidence="2 3">
    <name type="scientific">Echinococcus granulosus</name>
    <name type="common">Hydatid tapeworm</name>
    <dbReference type="NCBI Taxonomy" id="6210"/>
    <lineage>
        <taxon>Eukaryota</taxon>
        <taxon>Metazoa</taxon>
        <taxon>Spiralia</taxon>
        <taxon>Lophotrochozoa</taxon>
        <taxon>Platyhelminthes</taxon>
        <taxon>Cestoda</taxon>
        <taxon>Eucestoda</taxon>
        <taxon>Cyclophyllidea</taxon>
        <taxon>Taeniidae</taxon>
        <taxon>Echinococcus</taxon>
        <taxon>Echinococcus granulosus group</taxon>
    </lineage>
</organism>
<reference evidence="2 3" key="1">
    <citation type="journal article" date="2013" name="Nat. Genet.">
        <title>The genome of the hydatid tapeworm Echinococcus granulosus.</title>
        <authorList>
            <person name="Zheng H."/>
            <person name="Zhang W."/>
            <person name="Zhang L."/>
            <person name="Zhang Z."/>
            <person name="Li J."/>
            <person name="Lu G."/>
            <person name="Zhu Y."/>
            <person name="Wang Y."/>
            <person name="Huang Y."/>
            <person name="Liu J."/>
            <person name="Kang H."/>
            <person name="Chen J."/>
            <person name="Wang L."/>
            <person name="Chen A."/>
            <person name="Yu S."/>
            <person name="Gao Z."/>
            <person name="Jin L."/>
            <person name="Gu W."/>
            <person name="Wang Z."/>
            <person name="Zhao L."/>
            <person name="Shi B."/>
            <person name="Wen H."/>
            <person name="Lin R."/>
            <person name="Jones M.K."/>
            <person name="Brejova B."/>
            <person name="Vinar T."/>
            <person name="Zhao G."/>
            <person name="McManus D.P."/>
            <person name="Chen Z."/>
            <person name="Zhou Y."/>
            <person name="Wang S."/>
        </authorList>
    </citation>
    <scope>NUCLEOTIDE SEQUENCE [LARGE SCALE GENOMIC DNA]</scope>
</reference>
<gene>
    <name evidence="2" type="ORF">EGR_09997</name>
</gene>
<feature type="compositionally biased region" description="Acidic residues" evidence="1">
    <location>
        <begin position="93"/>
        <end position="106"/>
    </location>
</feature>
<dbReference type="KEGG" id="egl:EGR_09997"/>
<comment type="caution">
    <text evidence="2">The sequence shown here is derived from an EMBL/GenBank/DDBJ whole genome shotgun (WGS) entry which is preliminary data.</text>
</comment>
<feature type="region of interest" description="Disordered" evidence="1">
    <location>
        <begin position="73"/>
        <end position="106"/>
    </location>
</feature>
<evidence type="ECO:0000313" key="2">
    <source>
        <dbReference type="EMBL" id="EUB55137.1"/>
    </source>
</evidence>
<proteinExistence type="predicted"/>
<name>W6U9H1_ECHGR</name>
<dbReference type="Proteomes" id="UP000019149">
    <property type="component" value="Unassembled WGS sequence"/>
</dbReference>
<dbReference type="GeneID" id="36345712"/>
<keyword evidence="3" id="KW-1185">Reference proteome</keyword>
<accession>W6U9H1</accession>
<dbReference type="AlphaFoldDB" id="W6U9H1"/>
<protein>
    <submittedName>
        <fullName evidence="2">Uncharacterized protein</fullName>
    </submittedName>
</protein>
<feature type="compositionally biased region" description="Basic and acidic residues" evidence="1">
    <location>
        <begin position="73"/>
        <end position="82"/>
    </location>
</feature>
<sequence>MHLFMCLFHPQVSHRGNELALACFVMARRDLGTKSESWIGEFCNTHADKCELDAFINTKENYLPIMHQHIVAREADEEKENGSHSNAPNDRLEFEEVQEEDEKEVE</sequence>